<dbReference type="GO" id="GO:0000981">
    <property type="term" value="F:DNA-binding transcription factor activity, RNA polymerase II-specific"/>
    <property type="evidence" value="ECO:0007669"/>
    <property type="project" value="InterPro"/>
</dbReference>
<comment type="caution">
    <text evidence="9">The sequence shown here is derived from an EMBL/GenBank/DDBJ whole genome shotgun (WGS) entry which is preliminary data.</text>
</comment>
<evidence type="ECO:0000256" key="5">
    <source>
        <dbReference type="ARBA" id="ARBA00023125"/>
    </source>
</evidence>
<comment type="subcellular location">
    <subcellularLocation>
        <location evidence="1">Nucleus</location>
    </subcellularLocation>
</comment>
<dbReference type="CDD" id="cd00067">
    <property type="entry name" value="GAL4"/>
    <property type="match status" value="1"/>
</dbReference>
<dbReference type="PANTHER" id="PTHR47782">
    <property type="entry name" value="ZN(II)2CYS6 TRANSCRIPTION FACTOR (EUROFUNG)-RELATED"/>
    <property type="match status" value="1"/>
</dbReference>
<sequence length="660" mass="75640">MAYHFPVYYVLASGGTRSYQYQPDSPPTPALSFSNSRMSRPLKQREIACARCFRLKRKCDHAKPTCGECRRKGAECLPARSRRTGDSITVPLAYLKELERRVAELEGHSRETGTNVELRDVGVQTDPIEEVDSSSNNLSVLWDSRDKSPFWKQDWAPEYGVLALQERPSRPISQMSFTDTFSLNSETLNFLRFDKSPVYPMIGDDSPWLTELYTNIYFTISHREWPFLNESTWKLWQSEDSLGGREEWRIFFLRMVYAIGASLCSIMHGDSSHYVRSRELYESAMSYYPHVVGHQSMVLQVQASLLLIVYALHSPSSEEIATSVSSIVPFCTAAMTEIRKYARTSRDGEVTAASGEVLTENMFIACYMLNVIIASGWDRPVSDAYQAVEDDMCTLGDIIQPPVTTNPALGHLFRLRKIQANIRRSLERSRWQIPEGKGSRNSSLKSALDVWRQEIPQYGTSNVSCGYYHPNWMTKLYDYSILILMEDKHNFLDHEGTEDIFAAVVEVCVKYRRLQEEGHVLCFTWSALVYQFRAGIMLLYLIWATRPITDTAELQRENSTYHSPEAIEACKKTLACFTDRWSDALPYLKVFEFLRQRTLWDSSGTSPGGQILTLEEAEVYLVQLKEKYLHRAILGMIEDMMYGALTRYEPIPDDFTTGIL</sequence>
<dbReference type="InterPro" id="IPR001138">
    <property type="entry name" value="Zn2Cys6_DnaBD"/>
</dbReference>
<organism evidence="9 10">
    <name type="scientific">Penicillium malachiteum</name>
    <dbReference type="NCBI Taxonomy" id="1324776"/>
    <lineage>
        <taxon>Eukaryota</taxon>
        <taxon>Fungi</taxon>
        <taxon>Dikarya</taxon>
        <taxon>Ascomycota</taxon>
        <taxon>Pezizomycotina</taxon>
        <taxon>Eurotiomycetes</taxon>
        <taxon>Eurotiomycetidae</taxon>
        <taxon>Eurotiales</taxon>
        <taxon>Aspergillaceae</taxon>
        <taxon>Penicillium</taxon>
    </lineage>
</organism>
<dbReference type="EMBL" id="JAQJAN010000002">
    <property type="protein sequence ID" value="KAJ5738651.1"/>
    <property type="molecule type" value="Genomic_DNA"/>
</dbReference>
<dbReference type="GO" id="GO:0008270">
    <property type="term" value="F:zinc ion binding"/>
    <property type="evidence" value="ECO:0007669"/>
    <property type="project" value="InterPro"/>
</dbReference>
<evidence type="ECO:0000256" key="1">
    <source>
        <dbReference type="ARBA" id="ARBA00004123"/>
    </source>
</evidence>
<dbReference type="Proteomes" id="UP001215712">
    <property type="component" value="Unassembled WGS sequence"/>
</dbReference>
<dbReference type="GO" id="GO:0043565">
    <property type="term" value="F:sequence-specific DNA binding"/>
    <property type="evidence" value="ECO:0007669"/>
    <property type="project" value="TreeGrafter"/>
</dbReference>
<dbReference type="Pfam" id="PF00172">
    <property type="entry name" value="Zn_clus"/>
    <property type="match status" value="1"/>
</dbReference>
<keyword evidence="2" id="KW-0479">Metal-binding</keyword>
<evidence type="ECO:0000259" key="8">
    <source>
        <dbReference type="PROSITE" id="PS50048"/>
    </source>
</evidence>
<dbReference type="SUPFAM" id="SSF57701">
    <property type="entry name" value="Zn2/Cys6 DNA-binding domain"/>
    <property type="match status" value="1"/>
</dbReference>
<evidence type="ECO:0000256" key="2">
    <source>
        <dbReference type="ARBA" id="ARBA00022723"/>
    </source>
</evidence>
<feature type="domain" description="Zn(2)-C6 fungal-type" evidence="8">
    <location>
        <begin position="48"/>
        <end position="76"/>
    </location>
</feature>
<keyword evidence="10" id="KW-1185">Reference proteome</keyword>
<keyword evidence="5" id="KW-0238">DNA-binding</keyword>
<evidence type="ECO:0000256" key="4">
    <source>
        <dbReference type="ARBA" id="ARBA00023015"/>
    </source>
</evidence>
<dbReference type="PROSITE" id="PS50048">
    <property type="entry name" value="ZN2_CY6_FUNGAL_2"/>
    <property type="match status" value="1"/>
</dbReference>
<evidence type="ECO:0000256" key="3">
    <source>
        <dbReference type="ARBA" id="ARBA00022833"/>
    </source>
</evidence>
<dbReference type="GO" id="GO:0045944">
    <property type="term" value="P:positive regulation of transcription by RNA polymerase II"/>
    <property type="evidence" value="ECO:0007669"/>
    <property type="project" value="TreeGrafter"/>
</dbReference>
<dbReference type="AlphaFoldDB" id="A0AAD6HUW6"/>
<proteinExistence type="predicted"/>
<name>A0AAD6HUW6_9EURO</name>
<accession>A0AAD6HUW6</accession>
<evidence type="ECO:0000256" key="6">
    <source>
        <dbReference type="ARBA" id="ARBA00023163"/>
    </source>
</evidence>
<gene>
    <name evidence="9" type="ORF">N7493_001806</name>
</gene>
<dbReference type="GO" id="GO:0005634">
    <property type="term" value="C:nucleus"/>
    <property type="evidence" value="ECO:0007669"/>
    <property type="project" value="UniProtKB-SubCell"/>
</dbReference>
<dbReference type="PANTHER" id="PTHR47782:SF14">
    <property type="entry name" value="ZN(II)2CYS6 TRANSCRIPTION FACTOR (EUROFUNG)"/>
    <property type="match status" value="1"/>
</dbReference>
<evidence type="ECO:0000313" key="9">
    <source>
        <dbReference type="EMBL" id="KAJ5738651.1"/>
    </source>
</evidence>
<keyword evidence="6" id="KW-0804">Transcription</keyword>
<dbReference type="Gene3D" id="4.10.240.10">
    <property type="entry name" value="Zn(2)-C6 fungal-type DNA-binding domain"/>
    <property type="match status" value="1"/>
</dbReference>
<reference evidence="9" key="2">
    <citation type="submission" date="2023-01" db="EMBL/GenBank/DDBJ databases">
        <authorList>
            <person name="Petersen C."/>
        </authorList>
    </citation>
    <scope>NUCLEOTIDE SEQUENCE</scope>
    <source>
        <strain evidence="9">IBT 17514</strain>
    </source>
</reference>
<reference evidence="9" key="1">
    <citation type="journal article" date="2023" name="IMA Fungus">
        <title>Comparative genomic study of the Penicillium genus elucidates a diverse pangenome and 15 lateral gene transfer events.</title>
        <authorList>
            <person name="Petersen C."/>
            <person name="Sorensen T."/>
            <person name="Nielsen M.R."/>
            <person name="Sondergaard T.E."/>
            <person name="Sorensen J.L."/>
            <person name="Fitzpatrick D.A."/>
            <person name="Frisvad J.C."/>
            <person name="Nielsen K.L."/>
        </authorList>
    </citation>
    <scope>NUCLEOTIDE SEQUENCE</scope>
    <source>
        <strain evidence="9">IBT 17514</strain>
    </source>
</reference>
<keyword evidence="7" id="KW-0539">Nucleus</keyword>
<dbReference type="InterPro" id="IPR052202">
    <property type="entry name" value="Yeast_MetPath_Reg"/>
</dbReference>
<evidence type="ECO:0000313" key="10">
    <source>
        <dbReference type="Proteomes" id="UP001215712"/>
    </source>
</evidence>
<keyword evidence="3" id="KW-0862">Zinc</keyword>
<evidence type="ECO:0000256" key="7">
    <source>
        <dbReference type="ARBA" id="ARBA00023242"/>
    </source>
</evidence>
<keyword evidence="4" id="KW-0805">Transcription regulation</keyword>
<dbReference type="CDD" id="cd12148">
    <property type="entry name" value="fungal_TF_MHR"/>
    <property type="match status" value="1"/>
</dbReference>
<protein>
    <recommendedName>
        <fullName evidence="8">Zn(2)-C6 fungal-type domain-containing protein</fullName>
    </recommendedName>
</protein>
<dbReference type="InterPro" id="IPR036864">
    <property type="entry name" value="Zn2-C6_fun-type_DNA-bd_sf"/>
</dbReference>